<sequence length="172" mass="20193">MIKNERKTKLECIRKVWKYTVVIPYRSETSEEAKRILNKHDIRVYFRASNTLRSTLVKVKDRLPKEEQQDIMYEINCRDCNAAYVGERSRQLNVRLKEQKQYLKNVPKSSADLKKLENKSAIALHALETGHKINFEGTEILQKGFNTHKERLTAEALYIRANKNSLNREDGI</sequence>
<dbReference type="PANTHER" id="PTHR21301">
    <property type="entry name" value="REVERSE TRANSCRIPTASE"/>
    <property type="match status" value="1"/>
</dbReference>
<evidence type="ECO:0000313" key="1">
    <source>
        <dbReference type="EMBL" id="VDP43754.1"/>
    </source>
</evidence>
<dbReference type="Proteomes" id="UP000269396">
    <property type="component" value="Unassembled WGS sequence"/>
</dbReference>
<name>A0A183P1L6_9TREM</name>
<dbReference type="EMBL" id="UZAL01028793">
    <property type="protein sequence ID" value="VDP43754.1"/>
    <property type="molecule type" value="Genomic_DNA"/>
</dbReference>
<dbReference type="CDD" id="cd10442">
    <property type="entry name" value="GIY-YIG_PLEs"/>
    <property type="match status" value="1"/>
</dbReference>
<dbReference type="PANTHER" id="PTHR21301:SF11">
    <property type="entry name" value="GIY-YIG DOMAIN-CONTAINING PROTEIN"/>
    <property type="match status" value="1"/>
</dbReference>
<keyword evidence="2" id="KW-1185">Reference proteome</keyword>
<accession>A0A183P1L6</accession>
<dbReference type="AlphaFoldDB" id="A0A183P1L6"/>
<gene>
    <name evidence="1" type="ORF">SMTD_LOCUS8252</name>
</gene>
<evidence type="ECO:0000313" key="2">
    <source>
        <dbReference type="Proteomes" id="UP000269396"/>
    </source>
</evidence>
<reference evidence="1 2" key="1">
    <citation type="submission" date="2018-11" db="EMBL/GenBank/DDBJ databases">
        <authorList>
            <consortium name="Pathogen Informatics"/>
        </authorList>
    </citation>
    <scope>NUCLEOTIDE SEQUENCE [LARGE SCALE GENOMIC DNA]</scope>
    <source>
        <strain>Denwood</strain>
        <strain evidence="2">Zambia</strain>
    </source>
</reference>
<protein>
    <submittedName>
        <fullName evidence="1">Uncharacterized protein</fullName>
    </submittedName>
</protein>
<proteinExistence type="predicted"/>
<organism evidence="1 2">
    <name type="scientific">Schistosoma mattheei</name>
    <dbReference type="NCBI Taxonomy" id="31246"/>
    <lineage>
        <taxon>Eukaryota</taxon>
        <taxon>Metazoa</taxon>
        <taxon>Spiralia</taxon>
        <taxon>Lophotrochozoa</taxon>
        <taxon>Platyhelminthes</taxon>
        <taxon>Trematoda</taxon>
        <taxon>Digenea</taxon>
        <taxon>Strigeidida</taxon>
        <taxon>Schistosomatoidea</taxon>
        <taxon>Schistosomatidae</taxon>
        <taxon>Schistosoma</taxon>
    </lineage>
</organism>